<feature type="coiled-coil region" evidence="2">
    <location>
        <begin position="83"/>
        <end position="194"/>
    </location>
</feature>
<keyword evidence="2" id="KW-0175">Coiled coil</keyword>
<keyword evidence="3" id="KW-0812">Transmembrane</keyword>
<dbReference type="Proteomes" id="UP000231516">
    <property type="component" value="Unassembled WGS sequence"/>
</dbReference>
<dbReference type="EMBL" id="MDGM01000007">
    <property type="protein sequence ID" value="PIB25827.1"/>
    <property type="molecule type" value="Genomic_DNA"/>
</dbReference>
<evidence type="ECO:0000256" key="3">
    <source>
        <dbReference type="SAM" id="Phobius"/>
    </source>
</evidence>
<proteinExistence type="predicted"/>
<keyword evidence="5" id="KW-0969">Cilium</keyword>
<sequence length="512" mass="55921">MALSRRTANRFNANIWPGFVDAMTALLLVLTFVLSIFMIVQFVLRETITGQGEELDSLNAQIAGLATALGLEEQKSLRLQGSVNAFQNSLRSAEDTIDNLEGQVASFEQQVAGLLAQKSQLELDNQQLAAQNATEISEKEAVQLALAQARSELDKSAEEARLAAAKRDAMEALIADLNEKSENQATALSEAEKDKLTEMAAAEALRKRLSESDAELSAMTLALEAKRKEAEESLTLLAAAKAAQEELENAAGQTLSEKQKQAALLAQANSLLATQKEINAEGQRELALLNQQTLELRQQLNQLQALLDDAQAKDIEAQVQIQTLGSNLNAALARTAAEQKKLAALEKKERERLEAEAKDLEKFRSEFFGRVRDLLEGQEGVRMVGDRFVFSSEVLFDVGSADLGAGGQQELQKVAGILSEIADEIPSEIDWILRVDGHTDVIPISGNGQFKDNWELSQARALSVVKYLINPLGIPANRLAANGFGEFQPIDPARNANAYALNRRIELKFTEK</sequence>
<feature type="transmembrane region" description="Helical" evidence="3">
    <location>
        <begin position="20"/>
        <end position="44"/>
    </location>
</feature>
<feature type="domain" description="OmpA-like" evidence="4">
    <location>
        <begin position="384"/>
        <end position="512"/>
    </location>
</feature>
<dbReference type="PANTHER" id="PTHR30329">
    <property type="entry name" value="STATOR ELEMENT OF FLAGELLAR MOTOR COMPLEX"/>
    <property type="match status" value="1"/>
</dbReference>
<evidence type="ECO:0000313" key="6">
    <source>
        <dbReference type="Proteomes" id="UP000231516"/>
    </source>
</evidence>
<evidence type="ECO:0000256" key="1">
    <source>
        <dbReference type="PROSITE-ProRule" id="PRU00473"/>
    </source>
</evidence>
<protein>
    <submittedName>
        <fullName evidence="5">Flagellar motor protein</fullName>
    </submittedName>
</protein>
<keyword evidence="1 3" id="KW-0472">Membrane</keyword>
<name>A0A2G5K8G5_9RHOB</name>
<organism evidence="5 6">
    <name type="scientific">Paramylibacter kogurei</name>
    <dbReference type="NCBI Taxonomy" id="1889778"/>
    <lineage>
        <taxon>Bacteria</taxon>
        <taxon>Pseudomonadati</taxon>
        <taxon>Pseudomonadota</taxon>
        <taxon>Alphaproteobacteria</taxon>
        <taxon>Rhodobacterales</taxon>
        <taxon>Paracoccaceae</taxon>
        <taxon>Paramylibacter</taxon>
    </lineage>
</organism>
<keyword evidence="5" id="KW-0966">Cell projection</keyword>
<dbReference type="RefSeq" id="WP_099591565.1">
    <property type="nucleotide sequence ID" value="NZ_MDGM01000007.1"/>
</dbReference>
<dbReference type="PROSITE" id="PS51123">
    <property type="entry name" value="OMPA_2"/>
    <property type="match status" value="1"/>
</dbReference>
<dbReference type="CDD" id="cd07185">
    <property type="entry name" value="OmpA_C-like"/>
    <property type="match status" value="1"/>
</dbReference>
<keyword evidence="5" id="KW-0282">Flagellum</keyword>
<keyword evidence="3" id="KW-1133">Transmembrane helix</keyword>
<dbReference type="Pfam" id="PF00691">
    <property type="entry name" value="OmpA"/>
    <property type="match status" value="1"/>
</dbReference>
<comment type="caution">
    <text evidence="5">The sequence shown here is derived from an EMBL/GenBank/DDBJ whole genome shotgun (WGS) entry which is preliminary data.</text>
</comment>
<dbReference type="GO" id="GO:0016020">
    <property type="term" value="C:membrane"/>
    <property type="evidence" value="ECO:0007669"/>
    <property type="project" value="UniProtKB-UniRule"/>
</dbReference>
<dbReference type="PANTHER" id="PTHR30329:SF21">
    <property type="entry name" value="LIPOPROTEIN YIAD-RELATED"/>
    <property type="match status" value="1"/>
</dbReference>
<reference evidence="5 6" key="1">
    <citation type="submission" date="2016-08" db="EMBL/GenBank/DDBJ databases">
        <title>Draft genome of Amylibacter sp. strain 4G11.</title>
        <authorList>
            <person name="Wong S.-K."/>
            <person name="Hamasaki K."/>
            <person name="Yoshizawa S."/>
        </authorList>
    </citation>
    <scope>NUCLEOTIDE SEQUENCE [LARGE SCALE GENOMIC DNA]</scope>
    <source>
        <strain evidence="5 6">4G11</strain>
    </source>
</reference>
<dbReference type="SUPFAM" id="SSF103088">
    <property type="entry name" value="OmpA-like"/>
    <property type="match status" value="1"/>
</dbReference>
<dbReference type="AlphaFoldDB" id="A0A2G5K8G5"/>
<dbReference type="InterPro" id="IPR036737">
    <property type="entry name" value="OmpA-like_sf"/>
</dbReference>
<dbReference type="InterPro" id="IPR050330">
    <property type="entry name" value="Bact_OuterMem_StrucFunc"/>
</dbReference>
<dbReference type="Gene3D" id="3.30.1330.60">
    <property type="entry name" value="OmpA-like domain"/>
    <property type="match status" value="1"/>
</dbReference>
<evidence type="ECO:0000313" key="5">
    <source>
        <dbReference type="EMBL" id="PIB25827.1"/>
    </source>
</evidence>
<dbReference type="OrthoDB" id="9815217at2"/>
<feature type="coiled-coil region" evidence="2">
    <location>
        <begin position="279"/>
        <end position="366"/>
    </location>
</feature>
<dbReference type="NCBIfam" id="NF006542">
    <property type="entry name" value="PRK09039.1-1"/>
    <property type="match status" value="2"/>
</dbReference>
<accession>A0A2G5K8G5</accession>
<gene>
    <name evidence="5" type="ORF">BFP76_12545</name>
</gene>
<dbReference type="InterPro" id="IPR006665">
    <property type="entry name" value="OmpA-like"/>
</dbReference>
<evidence type="ECO:0000256" key="2">
    <source>
        <dbReference type="SAM" id="Coils"/>
    </source>
</evidence>
<keyword evidence="6" id="KW-1185">Reference proteome</keyword>
<evidence type="ECO:0000259" key="4">
    <source>
        <dbReference type="PROSITE" id="PS51123"/>
    </source>
</evidence>